<accession>M7NPI9</accession>
<keyword evidence="3" id="KW-1185">Reference proteome</keyword>
<proteinExistence type="predicted"/>
<evidence type="ECO:0000256" key="1">
    <source>
        <dbReference type="SAM" id="MobiDB-lite"/>
    </source>
</evidence>
<gene>
    <name evidence="2" type="ORF">ADIAG_00446</name>
</gene>
<dbReference type="AlphaFoldDB" id="M7NPI9"/>
<reference evidence="2 3" key="1">
    <citation type="journal article" date="2013" name="Genome Announc.">
        <title>Draft Genome Sequence of Arthrobacter gangotriensis Strain Lz1yT, Isolated from a Penguin Rookery Soil Sample Collected in Antarctica, near the Indian Station Dakshin Gangotri.</title>
        <authorList>
            <person name="Shivaji S."/>
            <person name="Ara S."/>
            <person name="Bandi S."/>
            <person name="Singh A."/>
            <person name="Kumar Pinnaka A."/>
        </authorList>
    </citation>
    <scope>NUCLEOTIDE SEQUENCE [LARGE SCALE GENOMIC DNA]</scope>
    <source>
        <strain evidence="2 3">Lz1y</strain>
    </source>
</reference>
<dbReference type="EMBL" id="AOCK01000001">
    <property type="protein sequence ID" value="EMR00439.1"/>
    <property type="molecule type" value="Genomic_DNA"/>
</dbReference>
<evidence type="ECO:0000313" key="3">
    <source>
        <dbReference type="Proteomes" id="UP000012015"/>
    </source>
</evidence>
<feature type="region of interest" description="Disordered" evidence="1">
    <location>
        <begin position="178"/>
        <end position="199"/>
    </location>
</feature>
<organism evidence="2 3">
    <name type="scientific">Paeniglutamicibacter gangotriensis Lz1y</name>
    <dbReference type="NCBI Taxonomy" id="1276920"/>
    <lineage>
        <taxon>Bacteria</taxon>
        <taxon>Bacillati</taxon>
        <taxon>Actinomycetota</taxon>
        <taxon>Actinomycetes</taxon>
        <taxon>Micrococcales</taxon>
        <taxon>Micrococcaceae</taxon>
        <taxon>Paeniglutamicibacter</taxon>
    </lineage>
</organism>
<sequence length="199" mass="21427">MNDGVKGDGRSLGGNHRRRPEIFARHVVVAPTTNHQIAPRSHKPGSRGPNFLGQVLGCGHRCRILGWRRQHLPASQCARGIGMFSSLRPRPAPSTSGPLGPDRPVGFAGCRGRTLDRARSRAPMGCPRRGAPRPVDHPRRSGREPVLRRRAPAGGPATLMTDGALSGVKNQLLLTGWNRAKGSEVGPRSGRSLQHDPNL</sequence>
<feature type="region of interest" description="Disordered" evidence="1">
    <location>
        <begin position="116"/>
        <end position="164"/>
    </location>
</feature>
<name>M7NPI9_9MICC</name>
<dbReference type="STRING" id="1276920.ADIAG_00446"/>
<dbReference type="Proteomes" id="UP000012015">
    <property type="component" value="Unassembled WGS sequence"/>
</dbReference>
<comment type="caution">
    <text evidence="2">The sequence shown here is derived from an EMBL/GenBank/DDBJ whole genome shotgun (WGS) entry which is preliminary data.</text>
</comment>
<protein>
    <submittedName>
        <fullName evidence="2">Uncharacterized protein</fullName>
    </submittedName>
</protein>
<feature type="compositionally biased region" description="Basic and acidic residues" evidence="1">
    <location>
        <begin position="134"/>
        <end position="147"/>
    </location>
</feature>
<evidence type="ECO:0000313" key="2">
    <source>
        <dbReference type="EMBL" id="EMR00439.1"/>
    </source>
</evidence>